<dbReference type="EMBL" id="QGKY02000164">
    <property type="protein sequence ID" value="KAF2593291.1"/>
    <property type="molecule type" value="Genomic_DNA"/>
</dbReference>
<name>A0A8S9KHE4_BRACR</name>
<accession>A0A8S9KHE4</accession>
<sequence length="218" mass="23845">MMFLFVFRSDASSRQIKTDRRLIGGYYSIGLKQTERKQWLVQPAVLSIINGYCVLDRVGLTGRQAVDELIAGFGASVGGSERALKRECVLDAMAYAIGTGFGELSMASVLPVLDDWLETKLSLFVYLGHVGMAHMRKNGAGRQELMDELAGTKHLGSKGHLGRGKRTKDEPVVRKTGSGPFRFPRALSFHGSCGRCGKQGTNLYLKASQPPPKIPSRL</sequence>
<gene>
    <name evidence="2" type="ORF">F2Q70_00042953</name>
</gene>
<evidence type="ECO:0000256" key="1">
    <source>
        <dbReference type="SAM" id="MobiDB-lite"/>
    </source>
</evidence>
<evidence type="ECO:0000313" key="2">
    <source>
        <dbReference type="EMBL" id="KAF2593291.1"/>
    </source>
</evidence>
<protein>
    <submittedName>
        <fullName evidence="2">Uncharacterized protein</fullName>
    </submittedName>
</protein>
<reference evidence="2" key="1">
    <citation type="submission" date="2019-12" db="EMBL/GenBank/DDBJ databases">
        <title>Genome sequencing and annotation of Brassica cretica.</title>
        <authorList>
            <person name="Studholme D.J."/>
            <person name="Sarris P.F."/>
        </authorList>
    </citation>
    <scope>NUCLEOTIDE SEQUENCE</scope>
    <source>
        <strain evidence="2">PFS-102/07</strain>
        <tissue evidence="2">Leaf</tissue>
    </source>
</reference>
<dbReference type="AlphaFoldDB" id="A0A8S9KHE4"/>
<feature type="region of interest" description="Disordered" evidence="1">
    <location>
        <begin position="156"/>
        <end position="178"/>
    </location>
</feature>
<proteinExistence type="predicted"/>
<comment type="caution">
    <text evidence="2">The sequence shown here is derived from an EMBL/GenBank/DDBJ whole genome shotgun (WGS) entry which is preliminary data.</text>
</comment>
<feature type="compositionally biased region" description="Basic residues" evidence="1">
    <location>
        <begin position="156"/>
        <end position="166"/>
    </location>
</feature>
<organism evidence="2">
    <name type="scientific">Brassica cretica</name>
    <name type="common">Mustard</name>
    <dbReference type="NCBI Taxonomy" id="69181"/>
    <lineage>
        <taxon>Eukaryota</taxon>
        <taxon>Viridiplantae</taxon>
        <taxon>Streptophyta</taxon>
        <taxon>Embryophyta</taxon>
        <taxon>Tracheophyta</taxon>
        <taxon>Spermatophyta</taxon>
        <taxon>Magnoliopsida</taxon>
        <taxon>eudicotyledons</taxon>
        <taxon>Gunneridae</taxon>
        <taxon>Pentapetalae</taxon>
        <taxon>rosids</taxon>
        <taxon>malvids</taxon>
        <taxon>Brassicales</taxon>
        <taxon>Brassicaceae</taxon>
        <taxon>Brassiceae</taxon>
        <taxon>Brassica</taxon>
    </lineage>
</organism>